<dbReference type="NCBIfam" id="NF001965">
    <property type="entry name" value="PRK00742.1"/>
    <property type="match status" value="1"/>
</dbReference>
<comment type="function">
    <text evidence="5">Involved in chemotaxis. Part of a chemotaxis signal transduction system that modulates chemotaxis in response to various stimuli. Catalyzes the demethylation of specific methylglutamate residues introduced into the chemoreceptors (methyl-accepting chemotaxis proteins or MCP) by CheR. Also mediates the irreversible deamidation of specific glutamine residues to glutamic acid.</text>
</comment>
<comment type="similarity">
    <text evidence="5">Belongs to the CheB family.</text>
</comment>
<dbReference type="SUPFAM" id="SSF52172">
    <property type="entry name" value="CheY-like"/>
    <property type="match status" value="1"/>
</dbReference>
<dbReference type="Pfam" id="PF01339">
    <property type="entry name" value="CheB_methylest"/>
    <property type="match status" value="1"/>
</dbReference>
<dbReference type="RefSeq" id="WP_345721181.1">
    <property type="nucleotide sequence ID" value="NZ_BAABRU010000004.1"/>
</dbReference>
<comment type="caution">
    <text evidence="10">The sequence shown here is derived from an EMBL/GenBank/DDBJ whole genome shotgun (WGS) entry which is preliminary data.</text>
</comment>
<keyword evidence="5 7" id="KW-0597">Phosphoprotein</keyword>
<feature type="modified residue" description="4-aspartylphosphate" evidence="5 7">
    <location>
        <position position="61"/>
    </location>
</feature>
<keyword evidence="2 5" id="KW-0145">Chemotaxis</keyword>
<dbReference type="HAMAP" id="MF_00099">
    <property type="entry name" value="CheB_chemtxs"/>
    <property type="match status" value="1"/>
</dbReference>
<sequence length="360" mass="39194">MMTGPLAPIRVLVVDDSAVSRRVISTILASDPTIQVVGEARDGREAVQLVAALQPDIITMDVRMPVMDGLQATEEIMAYHPTPILVITSSLTRHDRNLTFQMLNAGALEVWEKPTDLTLAQGEANRMRLLDRVKVLSRVKVVTHLRGRRRKSPTTETNIPLLLASASPPSQRWLIVVGASTGGPRVLYKLLHSLPASIPASIIIVQHIAEGFVGTMVDWLDNHSPLTVELAQHRGSLKNGHVYVAPDTHHLRVDANWTVHLETEPDNLLYPSVDVTMQSAAKVLPKQTIGVLLTGMGRDGAQGLLALRRSGARTIAQDRATSAIWGMPRAAEEAGAAMEFLAADLIAPRLVALLSETERR</sequence>
<accession>A0ABP9WYD7</accession>
<reference evidence="10 11" key="1">
    <citation type="submission" date="2024-02" db="EMBL/GenBank/DDBJ databases">
        <title>Herpetosiphon gulosus NBRC 112829.</title>
        <authorList>
            <person name="Ichikawa N."/>
            <person name="Katano-Makiyama Y."/>
            <person name="Hidaka K."/>
        </authorList>
    </citation>
    <scope>NUCLEOTIDE SEQUENCE [LARGE SCALE GENOMIC DNA]</scope>
    <source>
        <strain evidence="10 11">NBRC 112829</strain>
    </source>
</reference>
<keyword evidence="3 5" id="KW-0378">Hydrolase</keyword>
<dbReference type="Gene3D" id="3.40.50.180">
    <property type="entry name" value="Methylesterase CheB, C-terminal domain"/>
    <property type="match status" value="1"/>
</dbReference>
<evidence type="ECO:0000256" key="5">
    <source>
        <dbReference type="HAMAP-Rule" id="MF_00099"/>
    </source>
</evidence>
<keyword evidence="1 5" id="KW-0963">Cytoplasm</keyword>
<dbReference type="PROSITE" id="PS50122">
    <property type="entry name" value="CHEB"/>
    <property type="match status" value="1"/>
</dbReference>
<dbReference type="SUPFAM" id="SSF52738">
    <property type="entry name" value="Methylesterase CheB, C-terminal domain"/>
    <property type="match status" value="1"/>
</dbReference>
<evidence type="ECO:0000256" key="1">
    <source>
        <dbReference type="ARBA" id="ARBA00022490"/>
    </source>
</evidence>
<protein>
    <recommendedName>
        <fullName evidence="5">Protein-glutamate methylesterase/protein-glutamine glutaminase</fullName>
        <ecNumber evidence="5">3.1.1.61</ecNumber>
        <ecNumber evidence="5">3.5.1.44</ecNumber>
    </recommendedName>
</protein>
<dbReference type="EC" id="3.1.1.61" evidence="5"/>
<feature type="active site" evidence="5 6">
    <location>
        <position position="207"/>
    </location>
</feature>
<evidence type="ECO:0000256" key="7">
    <source>
        <dbReference type="PROSITE-ProRule" id="PRU00169"/>
    </source>
</evidence>
<dbReference type="InterPro" id="IPR000673">
    <property type="entry name" value="Sig_transdc_resp-reg_Me-estase"/>
</dbReference>
<feature type="domain" description="CheB-type methylesterase" evidence="9">
    <location>
        <begin position="168"/>
        <end position="357"/>
    </location>
</feature>
<keyword evidence="11" id="KW-1185">Reference proteome</keyword>
<dbReference type="Pfam" id="PF00072">
    <property type="entry name" value="Response_reg"/>
    <property type="match status" value="1"/>
</dbReference>
<comment type="catalytic activity">
    <reaction evidence="4 5">
        <text>[protein]-L-glutamate 5-O-methyl ester + H2O = L-glutamyl-[protein] + methanol + H(+)</text>
        <dbReference type="Rhea" id="RHEA:23236"/>
        <dbReference type="Rhea" id="RHEA-COMP:10208"/>
        <dbReference type="Rhea" id="RHEA-COMP:10311"/>
        <dbReference type="ChEBI" id="CHEBI:15377"/>
        <dbReference type="ChEBI" id="CHEBI:15378"/>
        <dbReference type="ChEBI" id="CHEBI:17790"/>
        <dbReference type="ChEBI" id="CHEBI:29973"/>
        <dbReference type="ChEBI" id="CHEBI:82795"/>
        <dbReference type="EC" id="3.1.1.61"/>
    </reaction>
</comment>
<dbReference type="CDD" id="cd16432">
    <property type="entry name" value="CheB_Rec"/>
    <property type="match status" value="1"/>
</dbReference>
<feature type="active site" evidence="5 6">
    <location>
        <position position="299"/>
    </location>
</feature>
<gene>
    <name evidence="10" type="primary">cheB_1</name>
    <name evidence="5" type="synonym">cheB</name>
    <name evidence="10" type="ORF">Hgul01_01343</name>
</gene>
<dbReference type="PANTHER" id="PTHR42872">
    <property type="entry name" value="PROTEIN-GLUTAMATE METHYLESTERASE/PROTEIN-GLUTAMINE GLUTAMINASE"/>
    <property type="match status" value="1"/>
</dbReference>
<feature type="domain" description="Response regulatory" evidence="8">
    <location>
        <begin position="10"/>
        <end position="128"/>
    </location>
</feature>
<feature type="active site" evidence="5 6">
    <location>
        <position position="180"/>
    </location>
</feature>
<dbReference type="InterPro" id="IPR011006">
    <property type="entry name" value="CheY-like_superfamily"/>
</dbReference>
<proteinExistence type="inferred from homology"/>
<dbReference type="InterPro" id="IPR001789">
    <property type="entry name" value="Sig_transdc_resp-reg_receiver"/>
</dbReference>
<evidence type="ECO:0000256" key="3">
    <source>
        <dbReference type="ARBA" id="ARBA00022801"/>
    </source>
</evidence>
<comment type="PTM">
    <text evidence="5">Phosphorylated by CheA. Phosphorylation of the N-terminal regulatory domain activates the methylesterase activity.</text>
</comment>
<evidence type="ECO:0000256" key="2">
    <source>
        <dbReference type="ARBA" id="ARBA00022500"/>
    </source>
</evidence>
<comment type="domain">
    <text evidence="5">Contains a C-terminal catalytic domain, and an N-terminal region which modulates catalytic activity.</text>
</comment>
<evidence type="ECO:0000313" key="10">
    <source>
        <dbReference type="EMBL" id="GAA5527556.1"/>
    </source>
</evidence>
<dbReference type="InterPro" id="IPR008248">
    <property type="entry name" value="CheB-like"/>
</dbReference>
<dbReference type="PROSITE" id="PS50110">
    <property type="entry name" value="RESPONSE_REGULATORY"/>
    <property type="match status" value="1"/>
</dbReference>
<comment type="catalytic activity">
    <reaction evidence="5">
        <text>L-glutaminyl-[protein] + H2O = L-glutamyl-[protein] + NH4(+)</text>
        <dbReference type="Rhea" id="RHEA:16441"/>
        <dbReference type="Rhea" id="RHEA-COMP:10207"/>
        <dbReference type="Rhea" id="RHEA-COMP:10208"/>
        <dbReference type="ChEBI" id="CHEBI:15377"/>
        <dbReference type="ChEBI" id="CHEBI:28938"/>
        <dbReference type="ChEBI" id="CHEBI:29973"/>
        <dbReference type="ChEBI" id="CHEBI:30011"/>
        <dbReference type="EC" id="3.5.1.44"/>
    </reaction>
</comment>
<name>A0ABP9WYD7_9CHLR</name>
<evidence type="ECO:0000259" key="9">
    <source>
        <dbReference type="PROSITE" id="PS50122"/>
    </source>
</evidence>
<dbReference type="PANTHER" id="PTHR42872:SF6">
    <property type="entry name" value="PROTEIN-GLUTAMATE METHYLESTERASE_PROTEIN-GLUTAMINE GLUTAMINASE"/>
    <property type="match status" value="1"/>
</dbReference>
<dbReference type="CDD" id="cd17541">
    <property type="entry name" value="REC_CheB-like"/>
    <property type="match status" value="1"/>
</dbReference>
<evidence type="ECO:0000256" key="6">
    <source>
        <dbReference type="PROSITE-ProRule" id="PRU00050"/>
    </source>
</evidence>
<dbReference type="PIRSF" id="PIRSF000876">
    <property type="entry name" value="RR_chemtxs_CheB"/>
    <property type="match status" value="1"/>
</dbReference>
<dbReference type="NCBIfam" id="NF009206">
    <property type="entry name" value="PRK12555.1"/>
    <property type="match status" value="1"/>
</dbReference>
<dbReference type="InterPro" id="IPR035909">
    <property type="entry name" value="CheB_C"/>
</dbReference>
<dbReference type="SMART" id="SM00448">
    <property type="entry name" value="REC"/>
    <property type="match status" value="1"/>
</dbReference>
<organism evidence="10 11">
    <name type="scientific">Herpetosiphon gulosus</name>
    <dbReference type="NCBI Taxonomy" id="1973496"/>
    <lineage>
        <taxon>Bacteria</taxon>
        <taxon>Bacillati</taxon>
        <taxon>Chloroflexota</taxon>
        <taxon>Chloroflexia</taxon>
        <taxon>Herpetosiphonales</taxon>
        <taxon>Herpetosiphonaceae</taxon>
        <taxon>Herpetosiphon</taxon>
    </lineage>
</organism>
<dbReference type="EC" id="3.5.1.44" evidence="5"/>
<dbReference type="EMBL" id="BAABRU010000004">
    <property type="protein sequence ID" value="GAA5527556.1"/>
    <property type="molecule type" value="Genomic_DNA"/>
</dbReference>
<evidence type="ECO:0000259" key="8">
    <source>
        <dbReference type="PROSITE" id="PS50110"/>
    </source>
</evidence>
<dbReference type="Proteomes" id="UP001428290">
    <property type="component" value="Unassembled WGS sequence"/>
</dbReference>
<comment type="subcellular location">
    <subcellularLocation>
        <location evidence="5">Cytoplasm</location>
    </subcellularLocation>
</comment>
<evidence type="ECO:0000256" key="4">
    <source>
        <dbReference type="ARBA" id="ARBA00048267"/>
    </source>
</evidence>
<evidence type="ECO:0000313" key="11">
    <source>
        <dbReference type="Proteomes" id="UP001428290"/>
    </source>
</evidence>
<dbReference type="Gene3D" id="3.40.50.2300">
    <property type="match status" value="1"/>
</dbReference>